<evidence type="ECO:0000256" key="4">
    <source>
        <dbReference type="ARBA" id="ARBA00022807"/>
    </source>
</evidence>
<dbReference type="EMBL" id="VSSQ01128758">
    <property type="protein sequence ID" value="MPN57338.1"/>
    <property type="molecule type" value="Genomic_DNA"/>
</dbReference>
<dbReference type="PROSITE" id="PS51935">
    <property type="entry name" value="NLPC_P60"/>
    <property type="match status" value="1"/>
</dbReference>
<comment type="similarity">
    <text evidence="1">Belongs to the peptidase C40 family.</text>
</comment>
<reference evidence="6" key="1">
    <citation type="submission" date="2019-08" db="EMBL/GenBank/DDBJ databases">
        <authorList>
            <person name="Kucharzyk K."/>
            <person name="Murdoch R.W."/>
            <person name="Higgins S."/>
            <person name="Loffler F."/>
        </authorList>
    </citation>
    <scope>NUCLEOTIDE SEQUENCE</scope>
</reference>
<evidence type="ECO:0000256" key="1">
    <source>
        <dbReference type="ARBA" id="ARBA00007074"/>
    </source>
</evidence>
<comment type="caution">
    <text evidence="6">The sequence shown here is derived from an EMBL/GenBank/DDBJ whole genome shotgun (WGS) entry which is preliminary data.</text>
</comment>
<dbReference type="SUPFAM" id="SSF54001">
    <property type="entry name" value="Cysteine proteinases"/>
    <property type="match status" value="1"/>
</dbReference>
<gene>
    <name evidence="6" type="ORF">SDC9_205032</name>
</gene>
<feature type="domain" description="NlpC/P60" evidence="5">
    <location>
        <begin position="1"/>
        <end position="87"/>
    </location>
</feature>
<evidence type="ECO:0000259" key="5">
    <source>
        <dbReference type="PROSITE" id="PS51935"/>
    </source>
</evidence>
<organism evidence="6">
    <name type="scientific">bioreactor metagenome</name>
    <dbReference type="NCBI Taxonomy" id="1076179"/>
    <lineage>
        <taxon>unclassified sequences</taxon>
        <taxon>metagenomes</taxon>
        <taxon>ecological metagenomes</taxon>
    </lineage>
</organism>
<proteinExistence type="inferred from homology"/>
<dbReference type="AlphaFoldDB" id="A0A645J0X4"/>
<name>A0A645J0X4_9ZZZZ</name>
<evidence type="ECO:0000256" key="2">
    <source>
        <dbReference type="ARBA" id="ARBA00022670"/>
    </source>
</evidence>
<keyword evidence="2" id="KW-0645">Protease</keyword>
<dbReference type="Gene3D" id="3.90.1720.10">
    <property type="entry name" value="endopeptidase domain like (from Nostoc punctiforme)"/>
    <property type="match status" value="1"/>
</dbReference>
<dbReference type="InterPro" id="IPR038765">
    <property type="entry name" value="Papain-like_cys_pep_sf"/>
</dbReference>
<sequence length="87" mass="10025">MYYCLNKAGVKQSYMTSKTWRSVSKYQRIESMKDIRGGDVVVFYGHVGIALSSSQMIDASSTDDEVRITQLSKSYWVKNFICAYRVF</sequence>
<dbReference type="GO" id="GO:0008234">
    <property type="term" value="F:cysteine-type peptidase activity"/>
    <property type="evidence" value="ECO:0007669"/>
    <property type="project" value="UniProtKB-KW"/>
</dbReference>
<evidence type="ECO:0000256" key="3">
    <source>
        <dbReference type="ARBA" id="ARBA00022801"/>
    </source>
</evidence>
<keyword evidence="3" id="KW-0378">Hydrolase</keyword>
<keyword evidence="4" id="KW-0788">Thiol protease</keyword>
<dbReference type="Pfam" id="PF00877">
    <property type="entry name" value="NLPC_P60"/>
    <property type="match status" value="1"/>
</dbReference>
<protein>
    <recommendedName>
        <fullName evidence="5">NlpC/P60 domain-containing protein</fullName>
    </recommendedName>
</protein>
<accession>A0A645J0X4</accession>
<dbReference type="InterPro" id="IPR000064">
    <property type="entry name" value="NLP_P60_dom"/>
</dbReference>
<dbReference type="GO" id="GO:0006508">
    <property type="term" value="P:proteolysis"/>
    <property type="evidence" value="ECO:0007669"/>
    <property type="project" value="UniProtKB-KW"/>
</dbReference>
<evidence type="ECO:0000313" key="6">
    <source>
        <dbReference type="EMBL" id="MPN57338.1"/>
    </source>
</evidence>